<reference evidence="2 3" key="1">
    <citation type="submission" date="2017-06" db="EMBL/GenBank/DDBJ databases">
        <title>Genome of Fusarium nygamai isolate CS10214.</title>
        <authorList>
            <person name="Gardiner D.M."/>
            <person name="Obanor F."/>
            <person name="Kazan K."/>
        </authorList>
    </citation>
    <scope>NUCLEOTIDE SEQUENCE [LARGE SCALE GENOMIC DNA]</scope>
    <source>
        <strain evidence="2 3">CS10214</strain>
    </source>
</reference>
<dbReference type="EMBL" id="MTQA01000512">
    <property type="protein sequence ID" value="PNP57200.1"/>
    <property type="molecule type" value="Genomic_DNA"/>
</dbReference>
<evidence type="ECO:0000313" key="2">
    <source>
        <dbReference type="EMBL" id="PNP57200.1"/>
    </source>
</evidence>
<feature type="region of interest" description="Disordered" evidence="1">
    <location>
        <begin position="163"/>
        <end position="208"/>
    </location>
</feature>
<dbReference type="STRING" id="42673.A0A2K0UHD5"/>
<dbReference type="Proteomes" id="UP000236664">
    <property type="component" value="Unassembled WGS sequence"/>
</dbReference>
<feature type="compositionally biased region" description="Basic and acidic residues" evidence="1">
    <location>
        <begin position="185"/>
        <end position="196"/>
    </location>
</feature>
<organism evidence="2 3">
    <name type="scientific">Gibberella nygamai</name>
    <name type="common">Bean root rot disease fungus</name>
    <name type="synonym">Fusarium nygamai</name>
    <dbReference type="NCBI Taxonomy" id="42673"/>
    <lineage>
        <taxon>Eukaryota</taxon>
        <taxon>Fungi</taxon>
        <taxon>Dikarya</taxon>
        <taxon>Ascomycota</taxon>
        <taxon>Pezizomycotina</taxon>
        <taxon>Sordariomycetes</taxon>
        <taxon>Hypocreomycetidae</taxon>
        <taxon>Hypocreales</taxon>
        <taxon>Nectriaceae</taxon>
        <taxon>Fusarium</taxon>
        <taxon>Fusarium fujikuroi species complex</taxon>
    </lineage>
</organism>
<accession>A0A2K0UHD5</accession>
<dbReference type="Pfam" id="PF13650">
    <property type="entry name" value="Asp_protease_2"/>
    <property type="match status" value="1"/>
</dbReference>
<comment type="caution">
    <text evidence="2">The sequence shown here is derived from an EMBL/GenBank/DDBJ whole genome shotgun (WGS) entry which is preliminary data.</text>
</comment>
<keyword evidence="3" id="KW-1185">Reference proteome</keyword>
<dbReference type="AlphaFoldDB" id="A0A2K0UHD5"/>
<protein>
    <recommendedName>
        <fullName evidence="4">Peptidase A2 domain-containing protein</fullName>
    </recommendedName>
</protein>
<dbReference type="OrthoDB" id="4899847at2759"/>
<evidence type="ECO:0008006" key="4">
    <source>
        <dbReference type="Google" id="ProtNLM"/>
    </source>
</evidence>
<gene>
    <name evidence="2" type="ORF">FNYG_15277</name>
</gene>
<dbReference type="InterPro" id="IPR021109">
    <property type="entry name" value="Peptidase_aspartic_dom_sf"/>
</dbReference>
<proteinExistence type="predicted"/>
<feature type="compositionally biased region" description="Polar residues" evidence="1">
    <location>
        <begin position="172"/>
        <end position="184"/>
    </location>
</feature>
<evidence type="ECO:0000313" key="3">
    <source>
        <dbReference type="Proteomes" id="UP000236664"/>
    </source>
</evidence>
<dbReference type="Gene3D" id="2.40.70.10">
    <property type="entry name" value="Acid Proteases"/>
    <property type="match status" value="1"/>
</dbReference>
<dbReference type="CDD" id="cd00303">
    <property type="entry name" value="retropepsin_like"/>
    <property type="match status" value="1"/>
</dbReference>
<evidence type="ECO:0000256" key="1">
    <source>
        <dbReference type="SAM" id="MobiDB-lite"/>
    </source>
</evidence>
<sequence>MREDSQERIGKSYTLSVTELQMSQYHGRERLGPTNTLGVLRTADSADSLVLRVQIKERWLNAWIDCGAKRNFIDPKIVTELRLPWRKKSLPYPLVNAEGQLFDYNDGIIDQETDHLNIFIEGQNQQVDFDIIPLGEDVHMILGMSWLIRENPHIDWRNGQVTFPNDPESDAKTITTNNERSQTLTKEDGMGKRGTERPPPLKGVRHEHKRGIRNKTEILGILKE</sequence>
<dbReference type="SUPFAM" id="SSF50630">
    <property type="entry name" value="Acid proteases"/>
    <property type="match status" value="1"/>
</dbReference>
<name>A0A2K0UHD5_GIBNY</name>